<name>A0ABU5GGY8_9GAMM</name>
<accession>A0ABU5GGY8</accession>
<evidence type="ECO:0000259" key="1">
    <source>
        <dbReference type="Pfam" id="PF01755"/>
    </source>
</evidence>
<organism evidence="2 3">
    <name type="scientific">Acinetobacter faecalis</name>
    <dbReference type="NCBI Taxonomy" id="2665161"/>
    <lineage>
        <taxon>Bacteria</taxon>
        <taxon>Pseudomonadati</taxon>
        <taxon>Pseudomonadota</taxon>
        <taxon>Gammaproteobacteria</taxon>
        <taxon>Moraxellales</taxon>
        <taxon>Moraxellaceae</taxon>
        <taxon>Acinetobacter</taxon>
    </lineage>
</organism>
<reference evidence="2 3" key="1">
    <citation type="journal article" date="2024" name="Syst. Appl. Microbiol.">
        <title>Evidence for the occurrence of Acinetobacter faecalis in cattle feces and its emended description.</title>
        <authorList>
            <person name="Kyselkova M."/>
            <person name="Xanthopoulou K."/>
            <person name="Shestivska V."/>
            <person name="Spanelova P."/>
            <person name="Maixnerova M."/>
            <person name="Higgins P.G."/>
            <person name="Nemec A."/>
        </authorList>
    </citation>
    <scope>NUCLEOTIDE SEQUENCE [LARGE SCALE GENOMIC DNA]</scope>
    <source>
        <strain evidence="2 3">ANC 7225</strain>
    </source>
</reference>
<comment type="caution">
    <text evidence="2">The sequence shown here is derived from an EMBL/GenBank/DDBJ whole genome shotgun (WGS) entry which is preliminary data.</text>
</comment>
<dbReference type="Proteomes" id="UP001284094">
    <property type="component" value="Unassembled WGS sequence"/>
</dbReference>
<dbReference type="Pfam" id="PF01755">
    <property type="entry name" value="Glyco_transf_25"/>
    <property type="match status" value="1"/>
</dbReference>
<dbReference type="InterPro" id="IPR002654">
    <property type="entry name" value="Glyco_trans_25"/>
</dbReference>
<protein>
    <submittedName>
        <fullName evidence="2">Glycosyltransferase family 25 protein</fullName>
    </submittedName>
</protein>
<sequence length="265" mass="30460">MKVLLINLDRSKDRLEEQITQFQKLGLNFERFPATSIQDFSQDEYERLAFNAQRPLKQSELACFLSHKRAWEYVVQSNEPCVILEDDAVLASDFENIINDIAQLTEVDYVNLEVVGRKKTISKQPLYILGEYKLYKLFQDRNGTGGYVLFPLGAKKLLDFMNKRAIGLVDEYIASCRQLNSFQVEPAALLQGVICGIYNIATDIDQGSVIGAVKNSTVYDLSWSQKLKFKKNRFLAQLVLGWYFLKYLPIGTKRQIDVNKSKFEN</sequence>
<dbReference type="CDD" id="cd06532">
    <property type="entry name" value="Glyco_transf_25"/>
    <property type="match status" value="1"/>
</dbReference>
<keyword evidence="3" id="KW-1185">Reference proteome</keyword>
<proteinExistence type="predicted"/>
<gene>
    <name evidence="2" type="ORF">SKM48_03055</name>
</gene>
<dbReference type="EMBL" id="JAXHPO010000008">
    <property type="protein sequence ID" value="MDY6549754.1"/>
    <property type="molecule type" value="Genomic_DNA"/>
</dbReference>
<dbReference type="RefSeq" id="WP_321098214.1">
    <property type="nucleotide sequence ID" value="NZ_JAXHPK010000010.1"/>
</dbReference>
<evidence type="ECO:0000313" key="3">
    <source>
        <dbReference type="Proteomes" id="UP001284094"/>
    </source>
</evidence>
<evidence type="ECO:0000313" key="2">
    <source>
        <dbReference type="EMBL" id="MDY6549754.1"/>
    </source>
</evidence>
<feature type="domain" description="Glycosyl transferase family 25" evidence="1">
    <location>
        <begin position="2"/>
        <end position="163"/>
    </location>
</feature>